<sequence>MYLTVKQQVKHLSKDDYKSVRELCHAAKNLTNEAIYNVRQYYFTEGEFLKYEKNYTLLKTSPNYRTLNSNMAQQILKEVDGSFKSFFGLLKLAKQGKYSFKDCKLPHYLPKDGFTTLVIGFVRHNGNRLILPFSNSFKKTHKAVEITIPPMLIDKKIKEIRVIPKAKARFFEIQYTYEVECTQRNLNKNNSLALDLGINNLVTAVSNTGRSFIIDGKRLKSINQWFNKENARLQSIKDKQHFGKEATNRQKAIVRDRNNKVNDYMNKAARKVIDYCISNDIGTLVVGYNETFQRDSNIGKRNNQTFVNIPYGKLRDKLEYLCELNGITFIKQEESYTSKASFWDKDVIPVYNNDNPKEYMFSGKRIYRGQYRTSSGKTLNADVNGALNILRKSSVVSLEALYSRGEVDTPVRIRIA</sequence>
<dbReference type="KEGG" id="bpb:bpr_II365"/>
<dbReference type="InterPro" id="IPR001959">
    <property type="entry name" value="Transposase"/>
</dbReference>
<feature type="domain" description="Probable transposase IS891/IS1136/IS1341" evidence="5">
    <location>
        <begin position="174"/>
        <end position="290"/>
    </location>
</feature>
<dbReference type="RefSeq" id="WP_013282951.1">
    <property type="nucleotide sequence ID" value="NC_014389.1"/>
</dbReference>
<dbReference type="NCBIfam" id="TIGR01766">
    <property type="entry name" value="IS200/IS605 family accessory protein TnpB-like domain"/>
    <property type="match status" value="1"/>
</dbReference>
<feature type="domain" description="Cas12f1-like TNB" evidence="6">
    <location>
        <begin position="311"/>
        <end position="389"/>
    </location>
</feature>
<keyword evidence="3" id="KW-0238">DNA-binding</keyword>
<accession>E0S4H0</accession>
<evidence type="ECO:0000256" key="4">
    <source>
        <dbReference type="ARBA" id="ARBA00023172"/>
    </source>
</evidence>
<geneLocation type="plasmid" evidence="7 8">
    <name>pCY360</name>
</geneLocation>
<reference evidence="7 8" key="1">
    <citation type="journal article" date="2010" name="PLoS ONE">
        <title>The glycobiome of the rumen bacterium Butyrivibrio proteoclasticus B316(T) highlights adaptation to a polysaccharide-rich environment.</title>
        <authorList>
            <person name="Kelly W.J."/>
            <person name="Leahy S.C."/>
            <person name="Altermann E."/>
            <person name="Yeoman C.J."/>
            <person name="Dunne J.C."/>
            <person name="Kong Z."/>
            <person name="Pacheco D.M."/>
            <person name="Li D."/>
            <person name="Noel S.J."/>
            <person name="Moon C.D."/>
            <person name="Cookson A.L."/>
            <person name="Attwood G.T."/>
        </authorList>
    </citation>
    <scope>NUCLEOTIDE SEQUENCE [LARGE SCALE GENOMIC DNA]</scope>
    <source>
        <strain evidence="8">ATCC 51982 / DSM 14932 / B316</strain>
        <plasmid evidence="8">Plasmid pCY360</plasmid>
    </source>
</reference>
<evidence type="ECO:0000256" key="3">
    <source>
        <dbReference type="ARBA" id="ARBA00023125"/>
    </source>
</evidence>
<dbReference type="InterPro" id="IPR010095">
    <property type="entry name" value="Cas12f1-like_TNB"/>
</dbReference>
<evidence type="ECO:0000259" key="6">
    <source>
        <dbReference type="Pfam" id="PF07282"/>
    </source>
</evidence>
<gene>
    <name evidence="7" type="ordered locus">bpr_II365</name>
</gene>
<keyword evidence="7" id="KW-0614">Plasmid</keyword>
<dbReference type="HOGENOM" id="CLU_032903_16_0_9"/>
<dbReference type="EMBL" id="CP001812">
    <property type="protein sequence ID" value="ADL36302.1"/>
    <property type="molecule type" value="Genomic_DNA"/>
</dbReference>
<organism evidence="7 8">
    <name type="scientific">Butyrivibrio proteoclasticus (strain ATCC 51982 / DSM 14932 / B316)</name>
    <name type="common">Clostridium proteoclasticum</name>
    <dbReference type="NCBI Taxonomy" id="515622"/>
    <lineage>
        <taxon>Bacteria</taxon>
        <taxon>Bacillati</taxon>
        <taxon>Bacillota</taxon>
        <taxon>Clostridia</taxon>
        <taxon>Lachnospirales</taxon>
        <taxon>Lachnospiraceae</taxon>
        <taxon>Butyrivibrio</taxon>
    </lineage>
</organism>
<evidence type="ECO:0000259" key="5">
    <source>
        <dbReference type="Pfam" id="PF01385"/>
    </source>
</evidence>
<keyword evidence="8" id="KW-1185">Reference proteome</keyword>
<evidence type="ECO:0000313" key="8">
    <source>
        <dbReference type="Proteomes" id="UP000001299"/>
    </source>
</evidence>
<dbReference type="GO" id="GO:0006310">
    <property type="term" value="P:DNA recombination"/>
    <property type="evidence" value="ECO:0007669"/>
    <property type="project" value="UniProtKB-KW"/>
</dbReference>
<dbReference type="GO" id="GO:0003677">
    <property type="term" value="F:DNA binding"/>
    <property type="evidence" value="ECO:0007669"/>
    <property type="project" value="UniProtKB-KW"/>
</dbReference>
<dbReference type="GO" id="GO:0032196">
    <property type="term" value="P:transposition"/>
    <property type="evidence" value="ECO:0007669"/>
    <property type="project" value="UniProtKB-KW"/>
</dbReference>
<comment type="similarity">
    <text evidence="1">In the C-terminal section; belongs to the transposase 35 family.</text>
</comment>
<evidence type="ECO:0000256" key="2">
    <source>
        <dbReference type="ARBA" id="ARBA00022578"/>
    </source>
</evidence>
<dbReference type="NCBIfam" id="NF040570">
    <property type="entry name" value="guided_TnpB"/>
    <property type="match status" value="1"/>
</dbReference>
<dbReference type="Pfam" id="PF07282">
    <property type="entry name" value="Cas12f1-like_TNB"/>
    <property type="match status" value="1"/>
</dbReference>
<keyword evidence="2" id="KW-0815">Transposition</keyword>
<keyword evidence="4" id="KW-0233">DNA recombination</keyword>
<proteinExistence type="inferred from homology"/>
<dbReference type="AlphaFoldDB" id="E0S4H0"/>
<dbReference type="Proteomes" id="UP000001299">
    <property type="component" value="Plasmid pCY360"/>
</dbReference>
<evidence type="ECO:0000313" key="7">
    <source>
        <dbReference type="EMBL" id="ADL36302.1"/>
    </source>
</evidence>
<name>E0S4H0_BUTPB</name>
<evidence type="ECO:0000256" key="1">
    <source>
        <dbReference type="ARBA" id="ARBA00008761"/>
    </source>
</evidence>
<protein>
    <submittedName>
        <fullName evidence="7">Transposase IS200/IS605 family</fullName>
    </submittedName>
</protein>
<dbReference type="Pfam" id="PF01385">
    <property type="entry name" value="OrfB_IS605"/>
    <property type="match status" value="1"/>
</dbReference>